<dbReference type="SUPFAM" id="SSF47095">
    <property type="entry name" value="HMG-box"/>
    <property type="match status" value="1"/>
</dbReference>
<dbReference type="GO" id="GO:0005634">
    <property type="term" value="C:nucleus"/>
    <property type="evidence" value="ECO:0007669"/>
    <property type="project" value="UniProtKB-UniRule"/>
</dbReference>
<dbReference type="Proteomes" id="UP000297245">
    <property type="component" value="Unassembled WGS sequence"/>
</dbReference>
<evidence type="ECO:0000256" key="1">
    <source>
        <dbReference type="PROSITE-ProRule" id="PRU00267"/>
    </source>
</evidence>
<evidence type="ECO:0000259" key="2">
    <source>
        <dbReference type="PROSITE" id="PS50118"/>
    </source>
</evidence>
<protein>
    <recommendedName>
        <fullName evidence="2">HMG box domain-containing protein</fullName>
    </recommendedName>
</protein>
<keyword evidence="1" id="KW-0539">Nucleus</keyword>
<evidence type="ECO:0000313" key="3">
    <source>
        <dbReference type="EMBL" id="THU78929.1"/>
    </source>
</evidence>
<dbReference type="OrthoDB" id="6247875at2759"/>
<sequence length="69" mass="8362">RSENAFILFRRKWFENHRLNLDLASKSISPFTPIKQRPGNLYKAIAQQWKGLSTEERQFWERLAKEKKK</sequence>
<gene>
    <name evidence="3" type="ORF">K435DRAFT_568904</name>
</gene>
<reference evidence="3 4" key="1">
    <citation type="journal article" date="2019" name="Nat. Ecol. Evol.">
        <title>Megaphylogeny resolves global patterns of mushroom evolution.</title>
        <authorList>
            <person name="Varga T."/>
            <person name="Krizsan K."/>
            <person name="Foldi C."/>
            <person name="Dima B."/>
            <person name="Sanchez-Garcia M."/>
            <person name="Sanchez-Ramirez S."/>
            <person name="Szollosi G.J."/>
            <person name="Szarkandi J.G."/>
            <person name="Papp V."/>
            <person name="Albert L."/>
            <person name="Andreopoulos W."/>
            <person name="Angelini C."/>
            <person name="Antonin V."/>
            <person name="Barry K.W."/>
            <person name="Bougher N.L."/>
            <person name="Buchanan P."/>
            <person name="Buyck B."/>
            <person name="Bense V."/>
            <person name="Catcheside P."/>
            <person name="Chovatia M."/>
            <person name="Cooper J."/>
            <person name="Damon W."/>
            <person name="Desjardin D."/>
            <person name="Finy P."/>
            <person name="Geml J."/>
            <person name="Haridas S."/>
            <person name="Hughes K."/>
            <person name="Justo A."/>
            <person name="Karasinski D."/>
            <person name="Kautmanova I."/>
            <person name="Kiss B."/>
            <person name="Kocsube S."/>
            <person name="Kotiranta H."/>
            <person name="LaButti K.M."/>
            <person name="Lechner B.E."/>
            <person name="Liimatainen K."/>
            <person name="Lipzen A."/>
            <person name="Lukacs Z."/>
            <person name="Mihaltcheva S."/>
            <person name="Morgado L.N."/>
            <person name="Niskanen T."/>
            <person name="Noordeloos M.E."/>
            <person name="Ohm R.A."/>
            <person name="Ortiz-Santana B."/>
            <person name="Ovrebo C."/>
            <person name="Racz N."/>
            <person name="Riley R."/>
            <person name="Savchenko A."/>
            <person name="Shiryaev A."/>
            <person name="Soop K."/>
            <person name="Spirin V."/>
            <person name="Szebenyi C."/>
            <person name="Tomsovsky M."/>
            <person name="Tulloss R.E."/>
            <person name="Uehling J."/>
            <person name="Grigoriev I.V."/>
            <person name="Vagvolgyi C."/>
            <person name="Papp T."/>
            <person name="Martin F.M."/>
            <person name="Miettinen O."/>
            <person name="Hibbett D.S."/>
            <person name="Nagy L.G."/>
        </authorList>
    </citation>
    <scope>NUCLEOTIDE SEQUENCE [LARGE SCALE GENOMIC DNA]</scope>
    <source>
        <strain evidence="3 4">CBS 962.96</strain>
    </source>
</reference>
<feature type="non-terminal residue" evidence="3">
    <location>
        <position position="69"/>
    </location>
</feature>
<accession>A0A4S8KT18</accession>
<dbReference type="GO" id="GO:0003677">
    <property type="term" value="F:DNA binding"/>
    <property type="evidence" value="ECO:0007669"/>
    <property type="project" value="UniProtKB-UniRule"/>
</dbReference>
<organism evidence="3 4">
    <name type="scientific">Dendrothele bispora (strain CBS 962.96)</name>
    <dbReference type="NCBI Taxonomy" id="1314807"/>
    <lineage>
        <taxon>Eukaryota</taxon>
        <taxon>Fungi</taxon>
        <taxon>Dikarya</taxon>
        <taxon>Basidiomycota</taxon>
        <taxon>Agaricomycotina</taxon>
        <taxon>Agaricomycetes</taxon>
        <taxon>Agaricomycetidae</taxon>
        <taxon>Agaricales</taxon>
        <taxon>Agaricales incertae sedis</taxon>
        <taxon>Dendrothele</taxon>
    </lineage>
</organism>
<dbReference type="EMBL" id="ML180107">
    <property type="protein sequence ID" value="THU78929.1"/>
    <property type="molecule type" value="Genomic_DNA"/>
</dbReference>
<feature type="non-terminal residue" evidence="3">
    <location>
        <position position="1"/>
    </location>
</feature>
<dbReference type="InterPro" id="IPR036910">
    <property type="entry name" value="HMG_box_dom_sf"/>
</dbReference>
<keyword evidence="4" id="KW-1185">Reference proteome</keyword>
<dbReference type="InterPro" id="IPR009071">
    <property type="entry name" value="HMG_box_dom"/>
</dbReference>
<feature type="domain" description="HMG box" evidence="2">
    <location>
        <begin position="1"/>
        <end position="69"/>
    </location>
</feature>
<dbReference type="Gene3D" id="1.10.30.10">
    <property type="entry name" value="High mobility group box domain"/>
    <property type="match status" value="1"/>
</dbReference>
<feature type="DNA-binding region" description="HMG box" evidence="1">
    <location>
        <begin position="1"/>
        <end position="69"/>
    </location>
</feature>
<keyword evidence="1" id="KW-0238">DNA-binding</keyword>
<proteinExistence type="predicted"/>
<evidence type="ECO:0000313" key="4">
    <source>
        <dbReference type="Proteomes" id="UP000297245"/>
    </source>
</evidence>
<dbReference type="PROSITE" id="PS50118">
    <property type="entry name" value="HMG_BOX_2"/>
    <property type="match status" value="1"/>
</dbReference>
<name>A0A4S8KT18_DENBC</name>
<dbReference type="AlphaFoldDB" id="A0A4S8KT18"/>